<dbReference type="Proteomes" id="UP000659654">
    <property type="component" value="Unassembled WGS sequence"/>
</dbReference>
<keyword evidence="3 4" id="KW-0802">TPR repeat</keyword>
<dbReference type="SMART" id="SM00028">
    <property type="entry name" value="TPR"/>
    <property type="match status" value="11"/>
</dbReference>
<evidence type="ECO:0000259" key="7">
    <source>
        <dbReference type="Pfam" id="PF25062"/>
    </source>
</evidence>
<evidence type="ECO:0000256" key="1">
    <source>
        <dbReference type="ARBA" id="ARBA00010935"/>
    </source>
</evidence>
<feature type="domain" description="Tetratricopeptide repeat protein 21A/21B fifth ARM repeats" evidence="9">
    <location>
        <begin position="950"/>
        <end position="1065"/>
    </location>
</feature>
<dbReference type="SUPFAM" id="SSF48452">
    <property type="entry name" value="TPR-like"/>
    <property type="match status" value="4"/>
</dbReference>
<evidence type="ECO:0000313" key="11">
    <source>
        <dbReference type="EMBL" id="CAD5222948.1"/>
    </source>
</evidence>
<dbReference type="PANTHER" id="PTHR14699:SF0">
    <property type="entry name" value="TETRATRICOPEPTIDE REPEAT PROTEIN 21 HOMOLOG"/>
    <property type="match status" value="1"/>
</dbReference>
<feature type="domain" description="Tetratricopeptide repeat protein 21A/21B N-terminal ARM repeat" evidence="7">
    <location>
        <begin position="2"/>
        <end position="221"/>
    </location>
</feature>
<sequence>MINYYIRNNFFGSAATLCDDSLKRVKDQRQIQILKAYCLTKIGKVADAIRILNGLTDEPDLELAVYNALKIAYNSESVVDKDSVRNAEEKAQNAWAKSHDRGAFLCGTIYMFEKSYERAKPLIDRVANSNTHNAICLAQKGWLEVLWGRDLNLATKKFEAAIETDNNPDGYLGKIKLLQTRNNLVEVKETCSVLVGQHPALLAGYIELIKVLIMNRSWDEITDISQQASLIQSQCIPVQLFECLEGIVHSGHFEQTETFLSEMNDAVNKFESTNYELCLFISQFLAAISLDNESVKQFARRFADKALQIRETEEAIALKSELLLETGNTKEAIKTAIGAVESHNLAIPDPLFSLIRCYMADNKMKDAKTQLEFVKVSFSEIEKNTMYMYLNALVENEKSPNKEGFLGAVRNVIDHHMGNVHGLPYGLEYLKALNATFIMEIVQKLFEYVPLSPSNIPDPVLKEIERNLLVLHDNFPAVAKLSYLLAKVKYLHLDNDGAQAYLKNAIDRNNNIAEAHLLMAQIHLQKNNLEEASKCLDIGLGFNFKVRDHPLFYLIKSRFLRKEKKLEEAIMMMKSAFDLQAFQDNDASLDRLEVTESDRIQIILELIDLLQQVGQTREADQVMQQAVQRYHGKAEEHQLVLMNAQLRLQRGDVDGAIKVLDTIKPDDPNYNAARMKMAQIYLENKQDRIRFAQCYKSILDKNPSPQTYVLLGDAYMSIQEPTNAIDAYETAMRRSPNDYELAVKIGDAYVKCHLYNKAINFYEAAMKKSKQPLLRLRFAEQLLRLGNMEKCERVLRDVIDESLEPDSFQELHDHVGFWALLSRMHSESNNVGLAITAQEKARTLQNKILALKDIPNIQAERRAAAETSAKLAELYARRREHAKAVDLYKEAIFINERELRMIPNPEPDSLEHFHLQIMIKLARIYMTMGKLQQCHQQCHAILNLDRNNNEATLMLADLMYQRNEGETALKHFSQLLDRNPTHYHALARYIELGWRKGDLEQVEKYVKNALEHNPRATTDAGFNYCKGLIEWYSGEPNSALQAFNRARRDLEWGERSLVNMIEICMNPDNELIGGETFEHDDAAARGESKEIAVKTADRFLKELKNKRLNNSKHELLSNFIQLASGNKMNIQASLDSFLEILGADFTNPNGPEVVNVGAVLGAARAYMLLKQTQKAKQYLKRVHSYPWNLEDSDYLQQCWLLLADIYINQGKTDQATAVLRTVLQYNASATKAYEYMGFLREKEQKYADAAANYELAWRLCRQRNPAVGYKLAYNYLKCRRLFDCIDVCHAVLRLVPEYPKVKRDIMDKARSMIKIMLIYGTLSVSYATFNRVIMTKFFFDYPIVLLIMQMALLLFGIEALRVTSSIKLHAYTFQRGKDVFPASLLYIMAHFLNLNCLDGTTMPLFPFLQRFTPILIIELNRHFNRRARPSKFDLTCIGVICVSTAAASVYDWSFDLWSIIYGVVAVCMESYSLFLMEKLKDQYNSWLEILYMHSFNCLCVLLVADLIQDEIRDSFMYLVTSTTFLFVIILTIMLAIGVGFQIAMFYCLSLCGALHSSMMNIIANGIQLFVAYGLSIFLFYDLNPTWTNVFGVIIASCVAIYYYIIHRALDAGNTYMPTKYSIEKS</sequence>
<accession>A0A7I8WG71</accession>
<keyword evidence="5" id="KW-0472">Membrane</keyword>
<feature type="transmembrane region" description="Helical" evidence="5">
    <location>
        <begin position="1456"/>
        <end position="1474"/>
    </location>
</feature>
<keyword evidence="5" id="KW-0812">Transmembrane</keyword>
<dbReference type="GO" id="GO:0035721">
    <property type="term" value="P:intraciliary retrograde transport"/>
    <property type="evidence" value="ECO:0007669"/>
    <property type="project" value="TreeGrafter"/>
</dbReference>
<feature type="repeat" description="TPR" evidence="4">
    <location>
        <begin position="865"/>
        <end position="898"/>
    </location>
</feature>
<dbReference type="Pfam" id="PF25060">
    <property type="entry name" value="ARM_TT21_2nd"/>
    <property type="match status" value="1"/>
</dbReference>
<dbReference type="GO" id="GO:0005929">
    <property type="term" value="C:cilium"/>
    <property type="evidence" value="ECO:0007669"/>
    <property type="project" value="GOC"/>
</dbReference>
<feature type="domain" description="Tetratricopeptide repeat protein 21A/21B C-terminal ARM" evidence="8">
    <location>
        <begin position="1095"/>
        <end position="1310"/>
    </location>
</feature>
<proteinExistence type="inferred from homology"/>
<evidence type="ECO:0000256" key="4">
    <source>
        <dbReference type="PROSITE-ProRule" id="PRU00339"/>
    </source>
</evidence>
<feature type="transmembrane region" description="Helical" evidence="5">
    <location>
        <begin position="1561"/>
        <end position="1580"/>
    </location>
</feature>
<evidence type="ECO:0000259" key="10">
    <source>
        <dbReference type="Pfam" id="PF25068"/>
    </source>
</evidence>
<protein>
    <submittedName>
        <fullName evidence="11">(pine wood nematode) hypothetical protein</fullName>
    </submittedName>
</protein>
<dbReference type="InterPro" id="IPR056833">
    <property type="entry name" value="ARM_TT21_N"/>
</dbReference>
<dbReference type="InterPro" id="IPR011990">
    <property type="entry name" value="TPR-like_helical_dom_sf"/>
</dbReference>
<keyword evidence="2" id="KW-0677">Repeat</keyword>
<evidence type="ECO:0000259" key="9">
    <source>
        <dbReference type="Pfam" id="PF25064"/>
    </source>
</evidence>
<feature type="repeat" description="TPR" evidence="4">
    <location>
        <begin position="949"/>
        <end position="982"/>
    </location>
</feature>
<dbReference type="InterPro" id="IPR019734">
    <property type="entry name" value="TPR_rpt"/>
</dbReference>
<feature type="transmembrane region" description="Helical" evidence="5">
    <location>
        <begin position="1586"/>
        <end position="1605"/>
    </location>
</feature>
<dbReference type="GO" id="GO:0061512">
    <property type="term" value="P:protein localization to cilium"/>
    <property type="evidence" value="ECO:0007669"/>
    <property type="project" value="TreeGrafter"/>
</dbReference>
<name>A0A7I8WG71_BURXY</name>
<dbReference type="InterPro" id="IPR056832">
    <property type="entry name" value="ARM_TT21_2nd"/>
</dbReference>
<feature type="repeat" description="TPR" evidence="4">
    <location>
        <begin position="705"/>
        <end position="738"/>
    </location>
</feature>
<feature type="transmembrane region" description="Helical" evidence="5">
    <location>
        <begin position="1341"/>
        <end position="1360"/>
    </location>
</feature>
<dbReference type="FunFam" id="1.25.40.10:FF:000219">
    <property type="entry name" value="Tetratricopeptide repeat domain 21B"/>
    <property type="match status" value="1"/>
</dbReference>
<dbReference type="Gene3D" id="1.25.40.10">
    <property type="entry name" value="Tetratricopeptide repeat domain"/>
    <property type="match status" value="5"/>
</dbReference>
<comment type="similarity">
    <text evidence="1">Belongs to the TTC21 family.</text>
</comment>
<dbReference type="Pfam" id="PF13181">
    <property type="entry name" value="TPR_8"/>
    <property type="match status" value="1"/>
</dbReference>
<dbReference type="Pfam" id="PF25068">
    <property type="entry name" value="ARM_TT21_4th"/>
    <property type="match status" value="1"/>
</dbReference>
<dbReference type="Pfam" id="PF25058">
    <property type="entry name" value="ARM_TT21"/>
    <property type="match status" value="1"/>
</dbReference>
<dbReference type="InterPro" id="IPR040364">
    <property type="entry name" value="TTC21A/TTC21B"/>
</dbReference>
<evidence type="ECO:0000259" key="8">
    <source>
        <dbReference type="Pfam" id="PF25063"/>
    </source>
</evidence>
<feature type="domain" description="Tetratricopeptide repeat protein 21A/21B second ARM" evidence="6">
    <location>
        <begin position="260"/>
        <end position="526"/>
    </location>
</feature>
<dbReference type="OrthoDB" id="10259630at2759"/>
<dbReference type="Pfam" id="PF25062">
    <property type="entry name" value="ARM_TT21_N"/>
    <property type="match status" value="1"/>
</dbReference>
<dbReference type="PANTHER" id="PTHR14699">
    <property type="entry name" value="STI2 PROTEIN-RELATED"/>
    <property type="match status" value="1"/>
</dbReference>
<evidence type="ECO:0000256" key="3">
    <source>
        <dbReference type="ARBA" id="ARBA00022803"/>
    </source>
</evidence>
<keyword evidence="12" id="KW-1185">Reference proteome</keyword>
<organism evidence="11 12">
    <name type="scientific">Bursaphelenchus xylophilus</name>
    <name type="common">Pinewood nematode worm</name>
    <name type="synonym">Aphelenchoides xylophilus</name>
    <dbReference type="NCBI Taxonomy" id="6326"/>
    <lineage>
        <taxon>Eukaryota</taxon>
        <taxon>Metazoa</taxon>
        <taxon>Ecdysozoa</taxon>
        <taxon>Nematoda</taxon>
        <taxon>Chromadorea</taxon>
        <taxon>Rhabditida</taxon>
        <taxon>Tylenchina</taxon>
        <taxon>Tylenchomorpha</taxon>
        <taxon>Aphelenchoidea</taxon>
        <taxon>Aphelenchoididae</taxon>
        <taxon>Bursaphelenchus</taxon>
    </lineage>
</organism>
<dbReference type="Pfam" id="PF25064">
    <property type="entry name" value="ARM_TT21_5th"/>
    <property type="match status" value="1"/>
</dbReference>
<feature type="transmembrane region" description="Helical" evidence="5">
    <location>
        <begin position="1524"/>
        <end position="1549"/>
    </location>
</feature>
<keyword evidence="5" id="KW-1133">Transmembrane helix</keyword>
<evidence type="ECO:0000256" key="2">
    <source>
        <dbReference type="ARBA" id="ARBA00022737"/>
    </source>
</evidence>
<feature type="domain" description="Tetratricopeptide repeat protein 21A/21B fourth ARM" evidence="10">
    <location>
        <begin position="741"/>
        <end position="892"/>
    </location>
</feature>
<dbReference type="InterPro" id="IPR056835">
    <property type="entry name" value="ARM_TT21_5th"/>
</dbReference>
<dbReference type="EMBL" id="CAJFCV020000003">
    <property type="protein sequence ID" value="CAG9111407.1"/>
    <property type="molecule type" value="Genomic_DNA"/>
</dbReference>
<dbReference type="Pfam" id="PF25063">
    <property type="entry name" value="ARM_TT21_C"/>
    <property type="match status" value="1"/>
</dbReference>
<dbReference type="Proteomes" id="UP000582659">
    <property type="component" value="Unassembled WGS sequence"/>
</dbReference>
<dbReference type="GO" id="GO:0030991">
    <property type="term" value="C:intraciliary transport particle A"/>
    <property type="evidence" value="ECO:0007669"/>
    <property type="project" value="TreeGrafter"/>
</dbReference>
<feature type="transmembrane region" description="Helical" evidence="5">
    <location>
        <begin position="1486"/>
        <end position="1504"/>
    </location>
</feature>
<reference evidence="11" key="1">
    <citation type="submission" date="2020-09" db="EMBL/GenBank/DDBJ databases">
        <authorList>
            <person name="Kikuchi T."/>
        </authorList>
    </citation>
    <scope>NUCLEOTIDE SEQUENCE</scope>
    <source>
        <strain evidence="11">Ka4C1</strain>
    </source>
</reference>
<evidence type="ECO:0000259" key="6">
    <source>
        <dbReference type="Pfam" id="PF25060"/>
    </source>
</evidence>
<comment type="caution">
    <text evidence="11">The sequence shown here is derived from an EMBL/GenBank/DDBJ whole genome shotgun (WGS) entry which is preliminary data.</text>
</comment>
<dbReference type="SMR" id="A0A7I8WG71"/>
<gene>
    <name evidence="11" type="ORF">BXYJ_LOCUS7734</name>
</gene>
<dbReference type="PROSITE" id="PS50005">
    <property type="entry name" value="TPR"/>
    <property type="match status" value="3"/>
</dbReference>
<dbReference type="EMBL" id="CAJFDI010000003">
    <property type="protein sequence ID" value="CAD5222948.1"/>
    <property type="molecule type" value="Genomic_DNA"/>
</dbReference>
<dbReference type="InterPro" id="IPR056834">
    <property type="entry name" value="ARM_TT21_C"/>
</dbReference>
<evidence type="ECO:0000256" key="5">
    <source>
        <dbReference type="SAM" id="Phobius"/>
    </source>
</evidence>
<evidence type="ECO:0000313" key="12">
    <source>
        <dbReference type="Proteomes" id="UP000659654"/>
    </source>
</evidence>
<dbReference type="InterPro" id="IPR056836">
    <property type="entry name" value="ARM_TT21_4th"/>
</dbReference>